<sequence length="375" mass="43740">MITIVEVSNRSLLKKFVRFPVYLYAKDPYYVPKLFIDEYHTLREDINPAFDHCDAKYWLAYKDDRIVGRIAAIINKSYIEKWKRPYGRFGYVDFIDDGSVAQALFQTAESWLLANGMSHIHGPLGFCDLDPEGMLVEGFGQISTFTTTYNHPYYPEFMKNLGYVKDVDWLEYELTVPKEVPPTVKKLAQWAMKKYRLYIPDINRKKDLIPYIPAIFDLINRSYDHLYAVTELSKKQIEYFTKQYIALFSVDFVKLILNENDDLVAFGLALPSLSKAMQKNRGRLFPIGFLSILGALRKNDRAELLLIGVDPAYQGKGVNAILLNQIVLDNPMKIQKADLNPQLENNTPVQSQWKNYTVKQNRRRRCYIKKLRREE</sequence>
<dbReference type="PANTHER" id="PTHR41368:SF1">
    <property type="entry name" value="PROTEIN YGHO"/>
    <property type="match status" value="1"/>
</dbReference>
<reference evidence="1" key="1">
    <citation type="submission" date="2021-03" db="EMBL/GenBank/DDBJ databases">
        <title>Alkalibacter marinus sp. nov., isolated from tidal flat sediment.</title>
        <authorList>
            <person name="Namirimu T."/>
            <person name="Yang J.-A."/>
            <person name="Yang S.-H."/>
            <person name="Kim Y.-J."/>
            <person name="Kwon K.K."/>
        </authorList>
    </citation>
    <scope>NUCLEOTIDE SEQUENCE</scope>
    <source>
        <strain evidence="1">ES005</strain>
    </source>
</reference>
<dbReference type="AlphaFoldDB" id="A0A974XLW6"/>
<dbReference type="SUPFAM" id="SSF55729">
    <property type="entry name" value="Acyl-CoA N-acyltransferases (Nat)"/>
    <property type="match status" value="1"/>
</dbReference>
<dbReference type="RefSeq" id="WP_207299698.1">
    <property type="nucleotide sequence ID" value="NZ_CP071444.1"/>
</dbReference>
<dbReference type="Gene3D" id="3.40.630.30">
    <property type="match status" value="1"/>
</dbReference>
<gene>
    <name evidence="1" type="ORF">J0B03_11285</name>
</gene>
<protein>
    <submittedName>
        <fullName evidence="1">GNAT family N-acetyltransferase</fullName>
    </submittedName>
</protein>
<dbReference type="InterPro" id="IPR039968">
    <property type="entry name" value="BcerS-like"/>
</dbReference>
<dbReference type="KEGG" id="alka:J0B03_11285"/>
<organism evidence="1 2">
    <name type="scientific">Alkalibacter rhizosphaerae</name>
    <dbReference type="NCBI Taxonomy" id="2815577"/>
    <lineage>
        <taxon>Bacteria</taxon>
        <taxon>Bacillati</taxon>
        <taxon>Bacillota</taxon>
        <taxon>Clostridia</taxon>
        <taxon>Eubacteriales</taxon>
        <taxon>Eubacteriaceae</taxon>
        <taxon>Alkalibacter</taxon>
    </lineage>
</organism>
<dbReference type="Proteomes" id="UP000663499">
    <property type="component" value="Chromosome"/>
</dbReference>
<dbReference type="InterPro" id="IPR016181">
    <property type="entry name" value="Acyl_CoA_acyltransferase"/>
</dbReference>
<proteinExistence type="predicted"/>
<dbReference type="PANTHER" id="PTHR41368">
    <property type="entry name" value="PROTEIN YGHO"/>
    <property type="match status" value="1"/>
</dbReference>
<name>A0A974XLW6_9FIRM</name>
<dbReference type="EMBL" id="CP071444">
    <property type="protein sequence ID" value="QSX08356.1"/>
    <property type="molecule type" value="Genomic_DNA"/>
</dbReference>
<keyword evidence="2" id="KW-1185">Reference proteome</keyword>
<evidence type="ECO:0000313" key="1">
    <source>
        <dbReference type="EMBL" id="QSX08356.1"/>
    </source>
</evidence>
<accession>A0A974XLW6</accession>
<evidence type="ECO:0000313" key="2">
    <source>
        <dbReference type="Proteomes" id="UP000663499"/>
    </source>
</evidence>
<dbReference type="CDD" id="cd04301">
    <property type="entry name" value="NAT_SF"/>
    <property type="match status" value="1"/>
</dbReference>